<dbReference type="SUPFAM" id="SSF88946">
    <property type="entry name" value="Sigma2 domain of RNA polymerase sigma factors"/>
    <property type="match status" value="1"/>
</dbReference>
<evidence type="ECO:0000313" key="6">
    <source>
        <dbReference type="EMBL" id="SKA86863.1"/>
    </source>
</evidence>
<proteinExistence type="predicted"/>
<organism evidence="6 7">
    <name type="scientific">Prosthecobacter debontii</name>
    <dbReference type="NCBI Taxonomy" id="48467"/>
    <lineage>
        <taxon>Bacteria</taxon>
        <taxon>Pseudomonadati</taxon>
        <taxon>Verrucomicrobiota</taxon>
        <taxon>Verrucomicrobiia</taxon>
        <taxon>Verrucomicrobiales</taxon>
        <taxon>Verrucomicrobiaceae</taxon>
        <taxon>Prosthecobacter</taxon>
    </lineage>
</organism>
<dbReference type="EMBL" id="FUYE01000003">
    <property type="protein sequence ID" value="SKA86863.1"/>
    <property type="molecule type" value="Genomic_DNA"/>
</dbReference>
<dbReference type="STRING" id="48467.SAMN02745166_01363"/>
<sequence>MNSSFQNTRWTLVECAQGQGETAVLALGELCAAYHRPVHAFIRHWCRDDEVAQDLTQDFFAHLLTHSNLGADRSKGRFRAYLLGMVKHFLLEKQRVRQTQKRGGHVTFHEPNELDLPDDKQWPPDKLFDQQWACALLDRALNQLNSEMSAQGKGDLFDALKPWLANTAQQGQQQKIALQLGLSETAIRVQVHRLRKRYREWIEAEVAQTLTGTISLQEEMQHLLASLAGK</sequence>
<dbReference type="RefSeq" id="WP_078812547.1">
    <property type="nucleotide sequence ID" value="NZ_FUYE01000003.1"/>
</dbReference>
<keyword evidence="2" id="KW-0731">Sigma factor</keyword>
<dbReference type="Pfam" id="PF04542">
    <property type="entry name" value="Sigma70_r2"/>
    <property type="match status" value="1"/>
</dbReference>
<evidence type="ECO:0000256" key="4">
    <source>
        <dbReference type="SAM" id="MobiDB-lite"/>
    </source>
</evidence>
<dbReference type="PANTHER" id="PTHR43133:SF51">
    <property type="entry name" value="RNA POLYMERASE SIGMA FACTOR"/>
    <property type="match status" value="1"/>
</dbReference>
<evidence type="ECO:0000259" key="5">
    <source>
        <dbReference type="Pfam" id="PF04542"/>
    </source>
</evidence>
<feature type="region of interest" description="Disordered" evidence="4">
    <location>
        <begin position="101"/>
        <end position="120"/>
    </location>
</feature>
<dbReference type="InterPro" id="IPR013325">
    <property type="entry name" value="RNA_pol_sigma_r2"/>
</dbReference>
<dbReference type="NCBIfam" id="TIGR02937">
    <property type="entry name" value="sigma70-ECF"/>
    <property type="match status" value="1"/>
</dbReference>
<keyword evidence="7" id="KW-1185">Reference proteome</keyword>
<evidence type="ECO:0000256" key="2">
    <source>
        <dbReference type="ARBA" id="ARBA00023082"/>
    </source>
</evidence>
<dbReference type="AlphaFoldDB" id="A0A1T4XBI4"/>
<keyword evidence="1" id="KW-0805">Transcription regulation</keyword>
<dbReference type="GO" id="GO:0016987">
    <property type="term" value="F:sigma factor activity"/>
    <property type="evidence" value="ECO:0007669"/>
    <property type="project" value="UniProtKB-KW"/>
</dbReference>
<name>A0A1T4XBI4_9BACT</name>
<keyword evidence="3" id="KW-0804">Transcription</keyword>
<feature type="domain" description="RNA polymerase sigma-70 region 2" evidence="5">
    <location>
        <begin position="32"/>
        <end position="94"/>
    </location>
</feature>
<accession>A0A1T4XBI4</accession>
<dbReference type="PANTHER" id="PTHR43133">
    <property type="entry name" value="RNA POLYMERASE ECF-TYPE SIGMA FACTO"/>
    <property type="match status" value="1"/>
</dbReference>
<gene>
    <name evidence="6" type="ORF">SAMN02745166_01363</name>
</gene>
<dbReference type="InterPro" id="IPR014284">
    <property type="entry name" value="RNA_pol_sigma-70_dom"/>
</dbReference>
<protein>
    <submittedName>
        <fullName evidence="6">RNA polymerase sigma factor, sigma-70 family</fullName>
    </submittedName>
</protein>
<dbReference type="GO" id="GO:0006352">
    <property type="term" value="P:DNA-templated transcription initiation"/>
    <property type="evidence" value="ECO:0007669"/>
    <property type="project" value="InterPro"/>
</dbReference>
<evidence type="ECO:0000256" key="3">
    <source>
        <dbReference type="ARBA" id="ARBA00023163"/>
    </source>
</evidence>
<evidence type="ECO:0000313" key="7">
    <source>
        <dbReference type="Proteomes" id="UP000190774"/>
    </source>
</evidence>
<dbReference type="OrthoDB" id="128557at2"/>
<dbReference type="Gene3D" id="1.10.1740.10">
    <property type="match status" value="1"/>
</dbReference>
<dbReference type="InterPro" id="IPR039425">
    <property type="entry name" value="RNA_pol_sigma-70-like"/>
</dbReference>
<dbReference type="InterPro" id="IPR007627">
    <property type="entry name" value="RNA_pol_sigma70_r2"/>
</dbReference>
<reference evidence="7" key="1">
    <citation type="submission" date="2017-02" db="EMBL/GenBank/DDBJ databases">
        <authorList>
            <person name="Varghese N."/>
            <person name="Submissions S."/>
        </authorList>
    </citation>
    <scope>NUCLEOTIDE SEQUENCE [LARGE SCALE GENOMIC DNA]</scope>
    <source>
        <strain evidence="7">ATCC 700200</strain>
    </source>
</reference>
<dbReference type="Proteomes" id="UP000190774">
    <property type="component" value="Unassembled WGS sequence"/>
</dbReference>
<evidence type="ECO:0000256" key="1">
    <source>
        <dbReference type="ARBA" id="ARBA00023015"/>
    </source>
</evidence>
<feature type="compositionally biased region" description="Basic and acidic residues" evidence="4">
    <location>
        <begin position="107"/>
        <end position="120"/>
    </location>
</feature>